<feature type="compositionally biased region" description="Acidic residues" evidence="1">
    <location>
        <begin position="147"/>
        <end position="156"/>
    </location>
</feature>
<feature type="region of interest" description="Disordered" evidence="1">
    <location>
        <begin position="408"/>
        <end position="429"/>
    </location>
</feature>
<name>A0A2J8A1G0_9CHLO</name>
<sequence>MAPLPAPGSARLSRPQAKITAGTISSLRIRPFTRILGAPRKLVLVRAAEPEAPGAVVEEEFSFSLSDAKKGNEYNASDVEAAMRFYAGEGDAPGEVNAEFVENVFGTEDASYFDDMDNNEAYEDEFTAAGIPEAAPKQRQQRRGGEEKDDAGDSDDIAAAKAASQLNLREEEMVLSSEMEEFGLDREKKADTRVVGPAVWDWLKDVDQDDMDDEQLTLLAASTNRTMDADVAAALPTDEEVFADLRNANLQDVDAETRDTIDFLLDDFDIENELKAIPDDGDDVFNVPETSVFNDEDVSRIDALLAEDLALPEMDLEGLSDLAALEDDGLTMSDAAVESYVASLKASEGAELSEEQVKEMFADAPLQLVDVDSEPAVTMDDVDLTEPEIEWVDVSELYVDAIEAHPAAAAAGRGGGGTSRRAAGPGGGR</sequence>
<accession>A0A2J8A1G0</accession>
<evidence type="ECO:0000313" key="3">
    <source>
        <dbReference type="Proteomes" id="UP000236333"/>
    </source>
</evidence>
<gene>
    <name evidence="2" type="ORF">TSOC_007264</name>
</gene>
<protein>
    <submittedName>
        <fullName evidence="2">Uncharacterized protein</fullName>
    </submittedName>
</protein>
<keyword evidence="3" id="KW-1185">Reference proteome</keyword>
<organism evidence="2 3">
    <name type="scientific">Tetrabaena socialis</name>
    <dbReference type="NCBI Taxonomy" id="47790"/>
    <lineage>
        <taxon>Eukaryota</taxon>
        <taxon>Viridiplantae</taxon>
        <taxon>Chlorophyta</taxon>
        <taxon>core chlorophytes</taxon>
        <taxon>Chlorophyceae</taxon>
        <taxon>CS clade</taxon>
        <taxon>Chlamydomonadales</taxon>
        <taxon>Tetrabaenaceae</taxon>
        <taxon>Tetrabaena</taxon>
    </lineage>
</organism>
<evidence type="ECO:0000256" key="1">
    <source>
        <dbReference type="SAM" id="MobiDB-lite"/>
    </source>
</evidence>
<feature type="region of interest" description="Disordered" evidence="1">
    <location>
        <begin position="127"/>
        <end position="156"/>
    </location>
</feature>
<dbReference type="OrthoDB" id="309483at2759"/>
<dbReference type="EMBL" id="PGGS01000241">
    <property type="protein sequence ID" value="PNH06362.1"/>
    <property type="molecule type" value="Genomic_DNA"/>
</dbReference>
<dbReference type="Proteomes" id="UP000236333">
    <property type="component" value="Unassembled WGS sequence"/>
</dbReference>
<reference evidence="2 3" key="1">
    <citation type="journal article" date="2017" name="Mol. Biol. Evol.">
        <title>The 4-celled Tetrabaena socialis nuclear genome reveals the essential components for genetic control of cell number at the origin of multicellularity in the volvocine lineage.</title>
        <authorList>
            <person name="Featherston J."/>
            <person name="Arakaki Y."/>
            <person name="Hanschen E.R."/>
            <person name="Ferris P.J."/>
            <person name="Michod R.E."/>
            <person name="Olson B.J.S.C."/>
            <person name="Nozaki H."/>
            <person name="Durand P.M."/>
        </authorList>
    </citation>
    <scope>NUCLEOTIDE SEQUENCE [LARGE SCALE GENOMIC DNA]</scope>
    <source>
        <strain evidence="2 3">NIES-571</strain>
    </source>
</reference>
<feature type="compositionally biased region" description="Gly residues" evidence="1">
    <location>
        <begin position="412"/>
        <end position="429"/>
    </location>
</feature>
<evidence type="ECO:0000313" key="2">
    <source>
        <dbReference type="EMBL" id="PNH06362.1"/>
    </source>
</evidence>
<dbReference type="AlphaFoldDB" id="A0A2J8A1G0"/>
<comment type="caution">
    <text evidence="2">The sequence shown here is derived from an EMBL/GenBank/DDBJ whole genome shotgun (WGS) entry which is preliminary data.</text>
</comment>
<proteinExistence type="predicted"/>